<evidence type="ECO:0000256" key="4">
    <source>
        <dbReference type="ARBA" id="ARBA00022679"/>
    </source>
</evidence>
<comment type="caution">
    <text evidence="7">The sequence shown here is derived from an EMBL/GenBank/DDBJ whole genome shotgun (WGS) entry which is preliminary data.</text>
</comment>
<keyword evidence="4" id="KW-0808">Transferase</keyword>
<keyword evidence="3" id="KW-0328">Glycosyltransferase</keyword>
<dbReference type="EMBL" id="PCTU01000094">
    <property type="protein sequence ID" value="PIP87822.1"/>
    <property type="molecule type" value="Genomic_DNA"/>
</dbReference>
<feature type="domain" description="Glycosyltransferase 2-like" evidence="6">
    <location>
        <begin position="3"/>
        <end position="123"/>
    </location>
</feature>
<evidence type="ECO:0000256" key="5">
    <source>
        <dbReference type="ARBA" id="ARBA00023136"/>
    </source>
</evidence>
<dbReference type="AlphaFoldDB" id="A0A2H0E079"/>
<protein>
    <recommendedName>
        <fullName evidence="6">Glycosyltransferase 2-like domain-containing protein</fullName>
    </recommendedName>
</protein>
<dbReference type="InterPro" id="IPR001173">
    <property type="entry name" value="Glyco_trans_2-like"/>
</dbReference>
<evidence type="ECO:0000259" key="6">
    <source>
        <dbReference type="Pfam" id="PF00535"/>
    </source>
</evidence>
<evidence type="ECO:0000256" key="1">
    <source>
        <dbReference type="ARBA" id="ARBA00004236"/>
    </source>
</evidence>
<dbReference type="PANTHER" id="PTHR43646:SF2">
    <property type="entry name" value="GLYCOSYLTRANSFERASE 2-LIKE DOMAIN-CONTAINING PROTEIN"/>
    <property type="match status" value="1"/>
</dbReference>
<dbReference type="InterPro" id="IPR029044">
    <property type="entry name" value="Nucleotide-diphossugar_trans"/>
</dbReference>
<gene>
    <name evidence="7" type="ORF">COW80_03695</name>
</gene>
<accession>A0A2H0E079</accession>
<dbReference type="GO" id="GO:0005886">
    <property type="term" value="C:plasma membrane"/>
    <property type="evidence" value="ECO:0007669"/>
    <property type="project" value="UniProtKB-SubCell"/>
</dbReference>
<dbReference type="PANTHER" id="PTHR43646">
    <property type="entry name" value="GLYCOSYLTRANSFERASE"/>
    <property type="match status" value="1"/>
</dbReference>
<name>A0A2H0E079_9BACT</name>
<keyword evidence="2" id="KW-1003">Cell membrane</keyword>
<sequence length="270" mass="31123">MLSIIIPTLNEEKCLPRLLRDLSRQIYRDFEVIVVDGGSSDKTVKLARSFSPSLPRLTVTFSPRPHVCHQRNLGVKTAKGKILMFMDADSRLDPEFLLGARYRWETSQAEVLSFWFKPDIINTRNESIALAVNLFRELQNNLNPRYLLEALFMIKKDRFLAAGGFDESINYAEGSQLIRTLVKQGNVSKIVRDPVFTFSFRRLRRMGLLTMAGTMARLELSNLIGKNYQSFVAKKIYPMVGGSQFRYNQKAKNQFVIKIKKLLMDLDRDF</sequence>
<reference evidence="7 8" key="1">
    <citation type="submission" date="2017-09" db="EMBL/GenBank/DDBJ databases">
        <title>Depth-based differentiation of microbial function through sediment-hosted aquifers and enrichment of novel symbionts in the deep terrestrial subsurface.</title>
        <authorList>
            <person name="Probst A.J."/>
            <person name="Ladd B."/>
            <person name="Jarett J.K."/>
            <person name="Geller-Mcgrath D.E."/>
            <person name="Sieber C.M."/>
            <person name="Emerson J.B."/>
            <person name="Anantharaman K."/>
            <person name="Thomas B.C."/>
            <person name="Malmstrom R."/>
            <person name="Stieglmeier M."/>
            <person name="Klingl A."/>
            <person name="Woyke T."/>
            <person name="Ryan C.M."/>
            <person name="Banfield J.F."/>
        </authorList>
    </citation>
    <scope>NUCLEOTIDE SEQUENCE [LARGE SCALE GENOMIC DNA]</scope>
    <source>
        <strain evidence="7">CG22_combo_CG10-13_8_21_14_all_01_47_9</strain>
    </source>
</reference>
<evidence type="ECO:0000256" key="3">
    <source>
        <dbReference type="ARBA" id="ARBA00022676"/>
    </source>
</evidence>
<organism evidence="7 8">
    <name type="scientific">Candidatus Beckwithbacteria bacterium CG22_combo_CG10-13_8_21_14_all_01_47_9</name>
    <dbReference type="NCBI Taxonomy" id="1974496"/>
    <lineage>
        <taxon>Bacteria</taxon>
        <taxon>Candidatus Beckwithiibacteriota</taxon>
    </lineage>
</organism>
<dbReference type="SUPFAM" id="SSF53448">
    <property type="entry name" value="Nucleotide-diphospho-sugar transferases"/>
    <property type="match status" value="1"/>
</dbReference>
<proteinExistence type="predicted"/>
<dbReference type="Gene3D" id="3.90.550.10">
    <property type="entry name" value="Spore Coat Polysaccharide Biosynthesis Protein SpsA, Chain A"/>
    <property type="match status" value="1"/>
</dbReference>
<evidence type="ECO:0000313" key="7">
    <source>
        <dbReference type="EMBL" id="PIP87822.1"/>
    </source>
</evidence>
<evidence type="ECO:0000313" key="8">
    <source>
        <dbReference type="Proteomes" id="UP000229981"/>
    </source>
</evidence>
<dbReference type="Proteomes" id="UP000229981">
    <property type="component" value="Unassembled WGS sequence"/>
</dbReference>
<keyword evidence="5" id="KW-0472">Membrane</keyword>
<comment type="subcellular location">
    <subcellularLocation>
        <location evidence="1">Cell membrane</location>
    </subcellularLocation>
</comment>
<dbReference type="GO" id="GO:0016757">
    <property type="term" value="F:glycosyltransferase activity"/>
    <property type="evidence" value="ECO:0007669"/>
    <property type="project" value="UniProtKB-KW"/>
</dbReference>
<evidence type="ECO:0000256" key="2">
    <source>
        <dbReference type="ARBA" id="ARBA00022475"/>
    </source>
</evidence>
<dbReference type="Pfam" id="PF00535">
    <property type="entry name" value="Glycos_transf_2"/>
    <property type="match status" value="1"/>
</dbReference>